<dbReference type="AlphaFoldDB" id="A0A7D9IPA4"/>
<keyword evidence="3" id="KW-1185">Reference proteome</keyword>
<evidence type="ECO:0000256" key="1">
    <source>
        <dbReference type="SAM" id="MobiDB-lite"/>
    </source>
</evidence>
<reference evidence="2" key="1">
    <citation type="submission" date="2020-04" db="EMBL/GenBank/DDBJ databases">
        <authorList>
            <person name="Alioto T."/>
            <person name="Alioto T."/>
            <person name="Gomez Garrido J."/>
        </authorList>
    </citation>
    <scope>NUCLEOTIDE SEQUENCE</scope>
    <source>
        <strain evidence="2">A484AB</strain>
    </source>
</reference>
<evidence type="ECO:0000313" key="3">
    <source>
        <dbReference type="Proteomes" id="UP001152795"/>
    </source>
</evidence>
<dbReference type="Proteomes" id="UP001152795">
    <property type="component" value="Unassembled WGS sequence"/>
</dbReference>
<protein>
    <submittedName>
        <fullName evidence="2">Uncharacterized protein</fullName>
    </submittedName>
</protein>
<evidence type="ECO:0000313" key="2">
    <source>
        <dbReference type="EMBL" id="CAB4011629.1"/>
    </source>
</evidence>
<gene>
    <name evidence="2" type="ORF">PACLA_8A044946</name>
</gene>
<accession>A0A7D9IPA4</accession>
<sequence>MTSRPSSISSSVTSRPSSFSHPPFIDSPFSTSLSSSPTTGPTTTDSASLNTTIKLPSDALVVVDNGKCVAVGKSVPLTSVHGQIVPDTHKCILLTWAQDNYLAPFPCGNRDLKENLYFSKDSFYAVPRTMLRQLIRKNNQYSLSPIS</sequence>
<name>A0A7D9IPA4_PARCT</name>
<proteinExistence type="predicted"/>
<dbReference type="EMBL" id="CACRXK020007214">
    <property type="protein sequence ID" value="CAB4011629.1"/>
    <property type="molecule type" value="Genomic_DNA"/>
</dbReference>
<feature type="region of interest" description="Disordered" evidence="1">
    <location>
        <begin position="1"/>
        <end position="24"/>
    </location>
</feature>
<feature type="region of interest" description="Disordered" evidence="1">
    <location>
        <begin position="30"/>
        <end position="49"/>
    </location>
</feature>
<organism evidence="2 3">
    <name type="scientific">Paramuricea clavata</name>
    <name type="common">Red gorgonian</name>
    <name type="synonym">Violescent sea-whip</name>
    <dbReference type="NCBI Taxonomy" id="317549"/>
    <lineage>
        <taxon>Eukaryota</taxon>
        <taxon>Metazoa</taxon>
        <taxon>Cnidaria</taxon>
        <taxon>Anthozoa</taxon>
        <taxon>Octocorallia</taxon>
        <taxon>Malacalcyonacea</taxon>
        <taxon>Plexauridae</taxon>
        <taxon>Paramuricea</taxon>
    </lineage>
</organism>
<feature type="compositionally biased region" description="Low complexity" evidence="1">
    <location>
        <begin position="30"/>
        <end position="48"/>
    </location>
</feature>
<comment type="caution">
    <text evidence="2">The sequence shown here is derived from an EMBL/GenBank/DDBJ whole genome shotgun (WGS) entry which is preliminary data.</text>
</comment>
<feature type="compositionally biased region" description="Low complexity" evidence="1">
    <location>
        <begin position="1"/>
        <end position="20"/>
    </location>
</feature>